<name>A0A926US99_9CYAN</name>
<dbReference type="PROSITE" id="PS51123">
    <property type="entry name" value="OMPA_2"/>
    <property type="match status" value="1"/>
</dbReference>
<keyword evidence="2" id="KW-0812">Transmembrane</keyword>
<keyword evidence="2" id="KW-1133">Transmembrane helix</keyword>
<dbReference type="Pfam" id="PF00691">
    <property type="entry name" value="OmpA"/>
    <property type="match status" value="1"/>
</dbReference>
<keyword evidence="6" id="KW-1185">Reference proteome</keyword>
<sequence>MSERRDNLQDNDLIDIENLLSLLSNLSLGSNAKGAQTLGKIGGLEANSDNLFTDDRQANQEQELVSEPEPDLVRSSSFYDFPDLIDELPFLKNIPPAIAPKAEPTTSPVGALLAEGATVETSTINLIQELAIGSAELPMEMPTQGDSGDDDAIHALQGILVVPELADLRNFKVAVEQKLGIVESQVNSPEMFNKIKDLENIIADAASGFSELDSKLLKLGNIQNTIPEEIAKVRDRIAELEQQLQDPQALVQLLLPIIAEILSLKASQSRDEMCQAIMPIIAEVIFERSQLDHVAMSRAIADLLPSAISSQIINSPDDIAKAIAPEMGSAIREQIRLDRHAIINALAPEMGSAIKRQIELERDSMVDALYPVIGNTISKYFAEAIRSINSKIENTFSPEGIQRKLRAKLQGVSEAELILKESVPYEVQAVFLIHNLSGLIMIDIQQSDFDTKTEPIDADMLAGMLTAIRSFASECISKNQDNSELDAINYSGSKIIIEVAGYCYLAVIVQGEPDAAFIDKVRHLFGKTVQAYGDLFKDFDGDTATIPLEVQTWLQPLIASPKSRTNQKSSLNLLLWGGLLLVGLLAIPIGFYQYFAYRDRQLENHVIEALVSTPELGVYRLYAQVEGDRLTLSGKLPSPYLRDQALQVTTNAAKRERAATLTVNNKIHVVNVPPDPALVAQAVQRLTQNLNSTEGIQIQTQLQSGTVTILGQVEQPQQIPKITQAFSKIAGINIVSNAIAIQLAPLTTRIYFEFLSTTISPQELGKIVEVKAFLDRYPEYHVNIWAKSDNIGDQQINERLSLQRAQTVKDALIQKGIAAQRLHISGIISMPSMSPQQSFEPLARWIEFQTAIKPRSPHQ</sequence>
<keyword evidence="1 2" id="KW-0472">Membrane</keyword>
<dbReference type="AlphaFoldDB" id="A0A926US99"/>
<dbReference type="Gene3D" id="3.30.1330.60">
    <property type="entry name" value="OmpA-like domain"/>
    <property type="match status" value="1"/>
</dbReference>
<dbReference type="InterPro" id="IPR007055">
    <property type="entry name" value="BON_dom"/>
</dbReference>
<dbReference type="PROSITE" id="PS50914">
    <property type="entry name" value="BON"/>
    <property type="match status" value="1"/>
</dbReference>
<organism evidence="5 6">
    <name type="scientific">Pseudanabaena cinerea FACHB-1277</name>
    <dbReference type="NCBI Taxonomy" id="2949581"/>
    <lineage>
        <taxon>Bacteria</taxon>
        <taxon>Bacillati</taxon>
        <taxon>Cyanobacteriota</taxon>
        <taxon>Cyanophyceae</taxon>
        <taxon>Pseudanabaenales</taxon>
        <taxon>Pseudanabaenaceae</taxon>
        <taxon>Pseudanabaena</taxon>
        <taxon>Pseudanabaena cinerea</taxon>
    </lineage>
</organism>
<evidence type="ECO:0000313" key="6">
    <source>
        <dbReference type="Proteomes" id="UP000631421"/>
    </source>
</evidence>
<reference evidence="5" key="1">
    <citation type="journal article" date="2015" name="ISME J.">
        <title>Draft Genome Sequence of Streptomyces incarnatus NRRL8089, which Produces the Nucleoside Antibiotic Sinefungin.</title>
        <authorList>
            <person name="Oshima K."/>
            <person name="Hattori M."/>
            <person name="Shimizu H."/>
            <person name="Fukuda K."/>
            <person name="Nemoto M."/>
            <person name="Inagaki K."/>
            <person name="Tamura T."/>
        </authorList>
    </citation>
    <scope>NUCLEOTIDE SEQUENCE</scope>
    <source>
        <strain evidence="5">FACHB-1277</strain>
    </source>
</reference>
<dbReference type="Pfam" id="PF04972">
    <property type="entry name" value="BON"/>
    <property type="match status" value="2"/>
</dbReference>
<feature type="transmembrane region" description="Helical" evidence="2">
    <location>
        <begin position="573"/>
        <end position="595"/>
    </location>
</feature>
<comment type="caution">
    <text evidence="5">The sequence shown here is derived from an EMBL/GenBank/DDBJ whole genome shotgun (WGS) entry which is preliminary data.</text>
</comment>
<evidence type="ECO:0000259" key="3">
    <source>
        <dbReference type="PROSITE" id="PS50914"/>
    </source>
</evidence>
<dbReference type="Gene3D" id="3.40.1520.20">
    <property type="match status" value="1"/>
</dbReference>
<dbReference type="EMBL" id="JACJPY010000016">
    <property type="protein sequence ID" value="MBD2149948.1"/>
    <property type="molecule type" value="Genomic_DNA"/>
</dbReference>
<protein>
    <submittedName>
        <fullName evidence="5">BON domain-containing protein</fullName>
    </submittedName>
</protein>
<accession>A0A926US99</accession>
<dbReference type="InterPro" id="IPR036737">
    <property type="entry name" value="OmpA-like_sf"/>
</dbReference>
<evidence type="ECO:0000256" key="1">
    <source>
        <dbReference type="PROSITE-ProRule" id="PRU00473"/>
    </source>
</evidence>
<evidence type="ECO:0000256" key="2">
    <source>
        <dbReference type="SAM" id="Phobius"/>
    </source>
</evidence>
<evidence type="ECO:0000313" key="5">
    <source>
        <dbReference type="EMBL" id="MBD2149948.1"/>
    </source>
</evidence>
<proteinExistence type="predicted"/>
<dbReference type="InterPro" id="IPR006665">
    <property type="entry name" value="OmpA-like"/>
</dbReference>
<dbReference type="RefSeq" id="WP_190350320.1">
    <property type="nucleotide sequence ID" value="NZ_JACJPY010000016.1"/>
</dbReference>
<feature type="domain" description="OmpA-like" evidence="4">
    <location>
        <begin position="739"/>
        <end position="859"/>
    </location>
</feature>
<dbReference type="CDD" id="cd07185">
    <property type="entry name" value="OmpA_C-like"/>
    <property type="match status" value="1"/>
</dbReference>
<dbReference type="Proteomes" id="UP000631421">
    <property type="component" value="Unassembled WGS sequence"/>
</dbReference>
<reference evidence="5" key="2">
    <citation type="submission" date="2020-08" db="EMBL/GenBank/DDBJ databases">
        <authorList>
            <person name="Chen M."/>
            <person name="Teng W."/>
            <person name="Zhao L."/>
            <person name="Hu C."/>
            <person name="Zhou Y."/>
            <person name="Han B."/>
            <person name="Song L."/>
            <person name="Shu W."/>
        </authorList>
    </citation>
    <scope>NUCLEOTIDE SEQUENCE</scope>
    <source>
        <strain evidence="5">FACHB-1277</strain>
    </source>
</reference>
<evidence type="ECO:0000259" key="4">
    <source>
        <dbReference type="PROSITE" id="PS51123"/>
    </source>
</evidence>
<gene>
    <name evidence="5" type="ORF">H6F44_07410</name>
</gene>
<feature type="domain" description="BON" evidence="3">
    <location>
        <begin position="675"/>
        <end position="743"/>
    </location>
</feature>
<dbReference type="GO" id="GO:0016020">
    <property type="term" value="C:membrane"/>
    <property type="evidence" value="ECO:0007669"/>
    <property type="project" value="UniProtKB-UniRule"/>
</dbReference>
<dbReference type="SUPFAM" id="SSF103088">
    <property type="entry name" value="OmpA-like"/>
    <property type="match status" value="1"/>
</dbReference>